<evidence type="ECO:0000313" key="2">
    <source>
        <dbReference type="EMBL" id="PFH33810.1"/>
    </source>
</evidence>
<evidence type="ECO:0000313" key="3">
    <source>
        <dbReference type="Proteomes" id="UP000224006"/>
    </source>
</evidence>
<comment type="caution">
    <text evidence="2">The sequence shown here is derived from an EMBL/GenBank/DDBJ whole genome shotgun (WGS) entry which is preliminary data.</text>
</comment>
<dbReference type="RefSeq" id="XP_029217819.1">
    <property type="nucleotide sequence ID" value="XM_029366388.1"/>
</dbReference>
<feature type="chain" id="PRO_5013061008" evidence="1">
    <location>
        <begin position="38"/>
        <end position="134"/>
    </location>
</feature>
<name>A0A2A9MEK4_BESBE</name>
<proteinExistence type="predicted"/>
<reference evidence="2 3" key="1">
    <citation type="submission" date="2017-09" db="EMBL/GenBank/DDBJ databases">
        <title>Genome sequencing of Besnoitia besnoiti strain Bb-Ger1.</title>
        <authorList>
            <person name="Schares G."/>
            <person name="Venepally P."/>
            <person name="Lorenzi H.A."/>
        </authorList>
    </citation>
    <scope>NUCLEOTIDE SEQUENCE [LARGE SCALE GENOMIC DNA]</scope>
    <source>
        <strain evidence="2 3">Bb-Ger1</strain>
    </source>
</reference>
<keyword evidence="3" id="KW-1185">Reference proteome</keyword>
<accession>A0A2A9MEK4</accession>
<dbReference type="GeneID" id="40312953"/>
<evidence type="ECO:0000256" key="1">
    <source>
        <dbReference type="SAM" id="SignalP"/>
    </source>
</evidence>
<dbReference type="Proteomes" id="UP000224006">
    <property type="component" value="Chromosome VII"/>
</dbReference>
<feature type="signal peptide" evidence="1">
    <location>
        <begin position="1"/>
        <end position="37"/>
    </location>
</feature>
<dbReference type="KEGG" id="bbes:BESB_080260"/>
<dbReference type="EMBL" id="NWUJ01000008">
    <property type="protein sequence ID" value="PFH33810.1"/>
    <property type="molecule type" value="Genomic_DNA"/>
</dbReference>
<keyword evidence="1" id="KW-0732">Signal</keyword>
<organism evidence="2 3">
    <name type="scientific">Besnoitia besnoiti</name>
    <name type="common">Apicomplexan protozoan</name>
    <dbReference type="NCBI Taxonomy" id="94643"/>
    <lineage>
        <taxon>Eukaryota</taxon>
        <taxon>Sar</taxon>
        <taxon>Alveolata</taxon>
        <taxon>Apicomplexa</taxon>
        <taxon>Conoidasida</taxon>
        <taxon>Coccidia</taxon>
        <taxon>Eucoccidiorida</taxon>
        <taxon>Eimeriorina</taxon>
        <taxon>Sarcocystidae</taxon>
        <taxon>Besnoitia</taxon>
    </lineage>
</organism>
<gene>
    <name evidence="2" type="ORF">BESB_080260</name>
</gene>
<sequence length="134" mass="13975">MRRDTVALRAVPIAGRGAVKRLVGLACVVALLAGSEALLDDSAAAQILQPDLGSPSPLIELYGFRSSEDKWPVEEHALSSLSGLHLASSLRPTSLTPGADVKQLAPSFLQTAPGEALHPFMCPLLPTVRGGSAR</sequence>
<protein>
    <submittedName>
        <fullName evidence="2">Uncharacterized protein</fullName>
    </submittedName>
</protein>
<dbReference type="AlphaFoldDB" id="A0A2A9MEK4"/>
<dbReference type="VEuPathDB" id="ToxoDB:BESB_080260"/>